<comment type="subcellular location">
    <subcellularLocation>
        <location evidence="10">Cell membrane</location>
        <topology evidence="10">Peripheral membrane protein</topology>
    </subcellularLocation>
    <subcellularLocation>
        <location evidence="2">Membrane</location>
        <topology evidence="2">Peripheral membrane protein</topology>
    </subcellularLocation>
</comment>
<dbReference type="GO" id="GO:0005886">
    <property type="term" value="C:plasma membrane"/>
    <property type="evidence" value="ECO:0007669"/>
    <property type="project" value="UniProtKB-SubCell"/>
</dbReference>
<dbReference type="InterPro" id="IPR035968">
    <property type="entry name" value="ATP_synth_F1_ATPase_gsu"/>
</dbReference>
<dbReference type="GO" id="GO:0042777">
    <property type="term" value="P:proton motive force-driven plasma membrane ATP synthesis"/>
    <property type="evidence" value="ECO:0007669"/>
    <property type="project" value="UniProtKB-UniRule"/>
</dbReference>
<dbReference type="GO" id="GO:0045259">
    <property type="term" value="C:proton-transporting ATP synthase complex"/>
    <property type="evidence" value="ECO:0007669"/>
    <property type="project" value="UniProtKB-KW"/>
</dbReference>
<evidence type="ECO:0000256" key="2">
    <source>
        <dbReference type="ARBA" id="ARBA00004170"/>
    </source>
</evidence>
<dbReference type="HAMAP" id="MF_00815">
    <property type="entry name" value="ATP_synth_gamma_bact"/>
    <property type="match status" value="1"/>
</dbReference>
<dbReference type="PANTHER" id="PTHR11693">
    <property type="entry name" value="ATP SYNTHASE GAMMA CHAIN"/>
    <property type="match status" value="1"/>
</dbReference>
<comment type="similarity">
    <text evidence="3 10">Belongs to the ATPase gamma chain family.</text>
</comment>
<evidence type="ECO:0000313" key="12">
    <source>
        <dbReference type="Proteomes" id="UP000886817"/>
    </source>
</evidence>
<reference evidence="11" key="1">
    <citation type="journal article" date="2021" name="PeerJ">
        <title>Extensive microbial diversity within the chicken gut microbiome revealed by metagenomics and culture.</title>
        <authorList>
            <person name="Gilroy R."/>
            <person name="Ravi A."/>
            <person name="Getino M."/>
            <person name="Pursley I."/>
            <person name="Horton D.L."/>
            <person name="Alikhan N.F."/>
            <person name="Baker D."/>
            <person name="Gharbi K."/>
            <person name="Hall N."/>
            <person name="Watson M."/>
            <person name="Adriaenssens E.M."/>
            <person name="Foster-Nyarko E."/>
            <person name="Jarju S."/>
            <person name="Secka A."/>
            <person name="Antonio M."/>
            <person name="Oren A."/>
            <person name="Chaudhuri R.R."/>
            <person name="La Ragione R."/>
            <person name="Hildebrand F."/>
            <person name="Pallen M.J."/>
        </authorList>
    </citation>
    <scope>NUCLEOTIDE SEQUENCE</scope>
    <source>
        <strain evidence="11">ChiSjej1B19-8411</strain>
    </source>
</reference>
<evidence type="ECO:0000313" key="11">
    <source>
        <dbReference type="EMBL" id="HIX58610.1"/>
    </source>
</evidence>
<protein>
    <recommendedName>
        <fullName evidence="10">ATP synthase gamma chain</fullName>
    </recommendedName>
    <alternativeName>
        <fullName evidence="10">ATP synthase F1 sector gamma subunit</fullName>
    </alternativeName>
    <alternativeName>
        <fullName evidence="10">F-ATPase gamma subunit</fullName>
    </alternativeName>
</protein>
<comment type="function">
    <text evidence="1 10">Produces ATP from ADP in the presence of a proton gradient across the membrane. The gamma chain is believed to be important in regulating ATPase activity and the flow of protons through the CF(0) complex.</text>
</comment>
<dbReference type="GO" id="GO:0005524">
    <property type="term" value="F:ATP binding"/>
    <property type="evidence" value="ECO:0007669"/>
    <property type="project" value="UniProtKB-UniRule"/>
</dbReference>
<keyword evidence="6 10" id="KW-0406">Ion transport</keyword>
<keyword evidence="10" id="KW-1003">Cell membrane</keyword>
<dbReference type="PROSITE" id="PS00153">
    <property type="entry name" value="ATPASE_GAMMA"/>
    <property type="match status" value="1"/>
</dbReference>
<dbReference type="Pfam" id="PF00231">
    <property type="entry name" value="ATP-synt"/>
    <property type="match status" value="1"/>
</dbReference>
<keyword evidence="4 10" id="KW-0813">Transport</keyword>
<proteinExistence type="inferred from homology"/>
<keyword evidence="8 10" id="KW-0139">CF(1)</keyword>
<evidence type="ECO:0000256" key="8">
    <source>
        <dbReference type="ARBA" id="ARBA00023196"/>
    </source>
</evidence>
<dbReference type="PANTHER" id="PTHR11693:SF22">
    <property type="entry name" value="ATP SYNTHASE SUBUNIT GAMMA, MITOCHONDRIAL"/>
    <property type="match status" value="1"/>
</dbReference>
<keyword evidence="5 10" id="KW-0375">Hydrogen ion transport</keyword>
<comment type="caution">
    <text evidence="11">The sequence shown here is derived from an EMBL/GenBank/DDBJ whole genome shotgun (WGS) entry which is preliminary data.</text>
</comment>
<dbReference type="Proteomes" id="UP000886817">
    <property type="component" value="Unassembled WGS sequence"/>
</dbReference>
<accession>A0A9D1WG35</accession>
<dbReference type="Gene3D" id="1.10.287.80">
    <property type="entry name" value="ATP synthase, gamma subunit, helix hairpin domain"/>
    <property type="match status" value="1"/>
</dbReference>
<sequence>MASAREIQTRMKSIRDTMKITNAMYMISSSKLKKAKKVLEDTEPYFYSIQSAISRILRHVPDMEHAYFEKEEESVEREKKKGYIVVTADKGMAGGYNHDIIKLTEQELEKPGYKKLYVLGVVGRQYFSKKQVEIAGNFPYTVQKPTMHRARLIIREMIKAYKDKELDEIYMIYTQMENAVQAEARITRLLPLKKSQFQSSSIPVDVHHEEIVLSPSGEELMDSIVPNYLTGLTYGCLVEAYASEQNSRMLAMQASTKSAGEMLQTLSVEYNRARQAAITQEITEIVGGARAQKGSE</sequence>
<organism evidence="11 12">
    <name type="scientific">Candidatus Blautia gallistercoris</name>
    <dbReference type="NCBI Taxonomy" id="2838490"/>
    <lineage>
        <taxon>Bacteria</taxon>
        <taxon>Bacillati</taxon>
        <taxon>Bacillota</taxon>
        <taxon>Clostridia</taxon>
        <taxon>Lachnospirales</taxon>
        <taxon>Lachnospiraceae</taxon>
        <taxon>Blautia</taxon>
    </lineage>
</organism>
<reference evidence="11" key="2">
    <citation type="submission" date="2021-04" db="EMBL/GenBank/DDBJ databases">
        <authorList>
            <person name="Gilroy R."/>
        </authorList>
    </citation>
    <scope>NUCLEOTIDE SEQUENCE</scope>
    <source>
        <strain evidence="11">ChiSjej1B19-8411</strain>
    </source>
</reference>
<dbReference type="AlphaFoldDB" id="A0A9D1WG35"/>
<evidence type="ECO:0000256" key="9">
    <source>
        <dbReference type="ARBA" id="ARBA00023310"/>
    </source>
</evidence>
<evidence type="ECO:0000256" key="1">
    <source>
        <dbReference type="ARBA" id="ARBA00003456"/>
    </source>
</evidence>
<evidence type="ECO:0000256" key="10">
    <source>
        <dbReference type="HAMAP-Rule" id="MF_00815"/>
    </source>
</evidence>
<evidence type="ECO:0000256" key="5">
    <source>
        <dbReference type="ARBA" id="ARBA00022781"/>
    </source>
</evidence>
<evidence type="ECO:0000256" key="6">
    <source>
        <dbReference type="ARBA" id="ARBA00023065"/>
    </source>
</evidence>
<dbReference type="InterPro" id="IPR023632">
    <property type="entry name" value="ATP_synth_F1_gsu_CS"/>
</dbReference>
<dbReference type="PRINTS" id="PR00126">
    <property type="entry name" value="ATPASEGAMMA"/>
</dbReference>
<gene>
    <name evidence="10 11" type="primary">atpG</name>
    <name evidence="11" type="ORF">IAA45_02715</name>
</gene>
<dbReference type="CDD" id="cd12151">
    <property type="entry name" value="F1-ATPase_gamma"/>
    <property type="match status" value="1"/>
</dbReference>
<evidence type="ECO:0000256" key="3">
    <source>
        <dbReference type="ARBA" id="ARBA00007681"/>
    </source>
</evidence>
<dbReference type="InterPro" id="IPR000131">
    <property type="entry name" value="ATP_synth_F1_gsu"/>
</dbReference>
<comment type="subunit">
    <text evidence="10">F-type ATPases have 2 components, CF(1) - the catalytic core - and CF(0) - the membrane proton channel. CF(1) has five subunits: alpha(3), beta(3), gamma(1), delta(1), epsilon(1). CF(0) has three main subunits: a, b and c.</text>
</comment>
<dbReference type="GO" id="GO:0046933">
    <property type="term" value="F:proton-transporting ATP synthase activity, rotational mechanism"/>
    <property type="evidence" value="ECO:0007669"/>
    <property type="project" value="UniProtKB-UniRule"/>
</dbReference>
<dbReference type="SUPFAM" id="SSF52943">
    <property type="entry name" value="ATP synthase (F1-ATPase), gamma subunit"/>
    <property type="match status" value="1"/>
</dbReference>
<dbReference type="EMBL" id="DXEX01000066">
    <property type="protein sequence ID" value="HIX58610.1"/>
    <property type="molecule type" value="Genomic_DNA"/>
</dbReference>
<name>A0A9D1WG35_9FIRM</name>
<evidence type="ECO:0000256" key="7">
    <source>
        <dbReference type="ARBA" id="ARBA00023136"/>
    </source>
</evidence>
<dbReference type="NCBIfam" id="TIGR01146">
    <property type="entry name" value="ATPsyn_F1gamma"/>
    <property type="match status" value="1"/>
</dbReference>
<dbReference type="Gene3D" id="3.40.1380.10">
    <property type="match status" value="1"/>
</dbReference>
<evidence type="ECO:0000256" key="4">
    <source>
        <dbReference type="ARBA" id="ARBA00022448"/>
    </source>
</evidence>
<keyword evidence="9 10" id="KW-0066">ATP synthesis</keyword>
<keyword evidence="7 10" id="KW-0472">Membrane</keyword>